<name>A0A9W8RLT6_9HYPO</name>
<dbReference type="SUPFAM" id="SSF51182">
    <property type="entry name" value="RmlC-like cupins"/>
    <property type="match status" value="1"/>
</dbReference>
<reference evidence="3" key="1">
    <citation type="submission" date="2022-09" db="EMBL/GenBank/DDBJ databases">
        <title>Fusarium specimens isolated from Avocado Roots.</title>
        <authorList>
            <person name="Stajich J."/>
            <person name="Roper C."/>
            <person name="Heimlech-Rivalta G."/>
        </authorList>
    </citation>
    <scope>NUCLEOTIDE SEQUENCE</scope>
    <source>
        <strain evidence="3">CF00136</strain>
    </source>
</reference>
<dbReference type="InterPro" id="IPR011051">
    <property type="entry name" value="RmlC_Cupin_sf"/>
</dbReference>
<evidence type="ECO:0000313" key="4">
    <source>
        <dbReference type="Proteomes" id="UP001152049"/>
    </source>
</evidence>
<gene>
    <name evidence="3" type="ORF">NW762_014651</name>
</gene>
<dbReference type="Pfam" id="PF12973">
    <property type="entry name" value="Cupin_7"/>
    <property type="match status" value="1"/>
</dbReference>
<dbReference type="CDD" id="cd20302">
    <property type="entry name" value="cupin_DAD"/>
    <property type="match status" value="1"/>
</dbReference>
<evidence type="ECO:0000313" key="3">
    <source>
        <dbReference type="EMBL" id="KAJ4244038.1"/>
    </source>
</evidence>
<proteinExistence type="predicted"/>
<dbReference type="OrthoDB" id="4525710at2759"/>
<dbReference type="EMBL" id="JAOQAZ010000053">
    <property type="protein sequence ID" value="KAJ4244038.1"/>
    <property type="molecule type" value="Genomic_DNA"/>
</dbReference>
<protein>
    <recommendedName>
        <fullName evidence="2">ChrR-like cupin domain-containing protein</fullName>
    </recommendedName>
</protein>
<dbReference type="Gene3D" id="2.60.120.10">
    <property type="entry name" value="Jelly Rolls"/>
    <property type="match status" value="1"/>
</dbReference>
<feature type="region of interest" description="Disordered" evidence="1">
    <location>
        <begin position="1"/>
        <end position="30"/>
    </location>
</feature>
<comment type="caution">
    <text evidence="3">The sequence shown here is derived from an EMBL/GenBank/DDBJ whole genome shotgun (WGS) entry which is preliminary data.</text>
</comment>
<accession>A0A9W8RLT6</accession>
<evidence type="ECO:0000259" key="2">
    <source>
        <dbReference type="Pfam" id="PF12973"/>
    </source>
</evidence>
<dbReference type="Proteomes" id="UP001152049">
    <property type="component" value="Unassembled WGS sequence"/>
</dbReference>
<feature type="compositionally biased region" description="Basic and acidic residues" evidence="1">
    <location>
        <begin position="20"/>
        <end position="30"/>
    </location>
</feature>
<feature type="domain" description="ChrR-like cupin" evidence="2">
    <location>
        <begin position="58"/>
        <end position="153"/>
    </location>
</feature>
<keyword evidence="4" id="KW-1185">Reference proteome</keyword>
<organism evidence="3 4">
    <name type="scientific">Fusarium torreyae</name>
    <dbReference type="NCBI Taxonomy" id="1237075"/>
    <lineage>
        <taxon>Eukaryota</taxon>
        <taxon>Fungi</taxon>
        <taxon>Dikarya</taxon>
        <taxon>Ascomycota</taxon>
        <taxon>Pezizomycotina</taxon>
        <taxon>Sordariomycetes</taxon>
        <taxon>Hypocreomycetidae</taxon>
        <taxon>Hypocreales</taxon>
        <taxon>Nectriaceae</taxon>
        <taxon>Fusarium</taxon>
    </lineage>
</organism>
<dbReference type="InterPro" id="IPR025979">
    <property type="entry name" value="ChrR-like_cupin_dom"/>
</dbReference>
<evidence type="ECO:0000256" key="1">
    <source>
        <dbReference type="SAM" id="MobiDB-lite"/>
    </source>
</evidence>
<dbReference type="AlphaFoldDB" id="A0A9W8RLT6"/>
<dbReference type="InterPro" id="IPR014710">
    <property type="entry name" value="RmlC-like_jellyroll"/>
</dbReference>
<sequence length="192" mass="21464">MAPAKTEDVTPAAPVSQETKLPERPKEDGSILNEAERAELAFTDKYSAPDVFINGKTDTLWFPWIGPIELKPLRMENRTGTFVVALRSAVAAGLGKHRHRGSVTAITISGAWGYKEYDWTATPGDWVCENPGVIHTLSVEDNTEIIFTITGSLEFLNDDDSMKFTLDVFSFAKMYYDYCKEQGIKPNDALWH</sequence>